<evidence type="ECO:0000256" key="1">
    <source>
        <dbReference type="ARBA" id="ARBA00001968"/>
    </source>
</evidence>
<dbReference type="eggNOG" id="ENOG502RXBE">
    <property type="taxonomic scope" value="Eukaryota"/>
</dbReference>
<dbReference type="HOGENOM" id="CLU_025643_3_0_1"/>
<reference evidence="4 5" key="1">
    <citation type="journal article" date="2011" name="Science">
        <title>The ecoresponsive genome of Daphnia pulex.</title>
        <authorList>
            <person name="Colbourne J.K."/>
            <person name="Pfrender M.E."/>
            <person name="Gilbert D."/>
            <person name="Thomas W.K."/>
            <person name="Tucker A."/>
            <person name="Oakley T.H."/>
            <person name="Tokishita S."/>
            <person name="Aerts A."/>
            <person name="Arnold G.J."/>
            <person name="Basu M.K."/>
            <person name="Bauer D.J."/>
            <person name="Caceres C.E."/>
            <person name="Carmel L."/>
            <person name="Casola C."/>
            <person name="Choi J.H."/>
            <person name="Detter J.C."/>
            <person name="Dong Q."/>
            <person name="Dusheyko S."/>
            <person name="Eads B.D."/>
            <person name="Frohlich T."/>
            <person name="Geiler-Samerotte K.A."/>
            <person name="Gerlach D."/>
            <person name="Hatcher P."/>
            <person name="Jogdeo S."/>
            <person name="Krijgsveld J."/>
            <person name="Kriventseva E.V."/>
            <person name="Kultz D."/>
            <person name="Laforsch C."/>
            <person name="Lindquist E."/>
            <person name="Lopez J."/>
            <person name="Manak J.R."/>
            <person name="Muller J."/>
            <person name="Pangilinan J."/>
            <person name="Patwardhan R.P."/>
            <person name="Pitluck S."/>
            <person name="Pritham E.J."/>
            <person name="Rechtsteiner A."/>
            <person name="Rho M."/>
            <person name="Rogozin I.B."/>
            <person name="Sakarya O."/>
            <person name="Salamov A."/>
            <person name="Schaack S."/>
            <person name="Shapiro H."/>
            <person name="Shiga Y."/>
            <person name="Skalitzky C."/>
            <person name="Smith Z."/>
            <person name="Souvorov A."/>
            <person name="Sung W."/>
            <person name="Tang Z."/>
            <person name="Tsuchiya D."/>
            <person name="Tu H."/>
            <person name="Vos H."/>
            <person name="Wang M."/>
            <person name="Wolf Y.I."/>
            <person name="Yamagata H."/>
            <person name="Yamada T."/>
            <person name="Ye Y."/>
            <person name="Shaw J.R."/>
            <person name="Andrews J."/>
            <person name="Crease T.J."/>
            <person name="Tang H."/>
            <person name="Lucas S.M."/>
            <person name="Robertson H.M."/>
            <person name="Bork P."/>
            <person name="Koonin E.V."/>
            <person name="Zdobnov E.M."/>
            <person name="Grigoriev I.V."/>
            <person name="Lynch M."/>
            <person name="Boore J.L."/>
        </authorList>
    </citation>
    <scope>NUCLEOTIDE SEQUENCE [LARGE SCALE GENOMIC DNA]</scope>
</reference>
<dbReference type="InParanoid" id="E9HMF2"/>
<accession>E9HMF2</accession>
<evidence type="ECO:0000313" key="5">
    <source>
        <dbReference type="Proteomes" id="UP000000305"/>
    </source>
</evidence>
<dbReference type="STRING" id="6669.E9HMF2"/>
<dbReference type="GO" id="GO:0046872">
    <property type="term" value="F:metal ion binding"/>
    <property type="evidence" value="ECO:0007669"/>
    <property type="project" value="UniProtKB-KW"/>
</dbReference>
<dbReference type="EMBL" id="GL732686">
    <property type="protein sequence ID" value="EFX67086.1"/>
    <property type="molecule type" value="Genomic_DNA"/>
</dbReference>
<proteinExistence type="predicted"/>
<feature type="domain" description="DDE Tnp4" evidence="3">
    <location>
        <begin position="16"/>
        <end position="182"/>
    </location>
</feature>
<dbReference type="PANTHER" id="PTHR23080">
    <property type="entry name" value="THAP DOMAIN PROTEIN"/>
    <property type="match status" value="1"/>
</dbReference>
<evidence type="ECO:0000256" key="2">
    <source>
        <dbReference type="ARBA" id="ARBA00022723"/>
    </source>
</evidence>
<dbReference type="PANTHER" id="PTHR23080:SF143">
    <property type="entry name" value="SI:DKEY-56D12.4"/>
    <property type="match status" value="1"/>
</dbReference>
<dbReference type="Proteomes" id="UP000000305">
    <property type="component" value="Unassembled WGS sequence"/>
</dbReference>
<dbReference type="OrthoDB" id="6375458at2759"/>
<dbReference type="OMA" id="ERHELWH"/>
<dbReference type="InterPro" id="IPR027806">
    <property type="entry name" value="HARBI1_dom"/>
</dbReference>
<evidence type="ECO:0000313" key="4">
    <source>
        <dbReference type="EMBL" id="EFX67086.1"/>
    </source>
</evidence>
<comment type="cofactor">
    <cofactor evidence="1">
        <name>a divalent metal cation</name>
        <dbReference type="ChEBI" id="CHEBI:60240"/>
    </cofactor>
</comment>
<dbReference type="Pfam" id="PF13359">
    <property type="entry name" value="DDE_Tnp_4"/>
    <property type="match status" value="1"/>
</dbReference>
<name>E9HMF2_DAPPU</name>
<evidence type="ECO:0000259" key="3">
    <source>
        <dbReference type="Pfam" id="PF13359"/>
    </source>
</evidence>
<keyword evidence="2" id="KW-0479">Metal-binding</keyword>
<dbReference type="AlphaFoldDB" id="E9HMF2"/>
<organism evidence="4 5">
    <name type="scientific">Daphnia pulex</name>
    <name type="common">Water flea</name>
    <dbReference type="NCBI Taxonomy" id="6669"/>
    <lineage>
        <taxon>Eukaryota</taxon>
        <taxon>Metazoa</taxon>
        <taxon>Ecdysozoa</taxon>
        <taxon>Arthropoda</taxon>
        <taxon>Crustacea</taxon>
        <taxon>Branchiopoda</taxon>
        <taxon>Diplostraca</taxon>
        <taxon>Cladocera</taxon>
        <taxon>Anomopoda</taxon>
        <taxon>Daphniidae</taxon>
        <taxon>Daphnia</taxon>
    </lineage>
</organism>
<sequence length="191" mass="21768">MPMCFRRHYQNTVSIMDCFETQIQIPHDRNDQAATYSTYKSRNTVKYLISATPNGTINFISKGYAGRKSDQFIVRHSGYIENLKPGDEVLADKGFEVAEEIGLRGAKLTTPAFKRAAQLTQLETEISRQVSNVRIHIEREIGCMRMKFDIMRGPVIMSNLNTFQDNVCFYDKIVAVCCILSNLNPSIIPFE</sequence>
<dbReference type="PhylomeDB" id="E9HMF2"/>
<dbReference type="KEGG" id="dpx:DAPPUDRAFT_331415"/>
<gene>
    <name evidence="4" type="ORF">DAPPUDRAFT_331415</name>
</gene>
<protein>
    <recommendedName>
        <fullName evidence="3">DDE Tnp4 domain-containing protein</fullName>
    </recommendedName>
</protein>
<keyword evidence="5" id="KW-1185">Reference proteome</keyword>